<dbReference type="Pfam" id="PF18759">
    <property type="entry name" value="Plavaka"/>
    <property type="match status" value="1"/>
</dbReference>
<keyword evidence="3" id="KW-1185">Reference proteome</keyword>
<dbReference type="InterPro" id="IPR041078">
    <property type="entry name" value="Plavaka"/>
</dbReference>
<dbReference type="OMA" id="HAHECIM"/>
<proteinExistence type="predicted"/>
<dbReference type="HOGENOM" id="CLU_006344_14_1_1"/>
<dbReference type="Proteomes" id="UP000029665">
    <property type="component" value="Unassembled WGS sequence"/>
</dbReference>
<dbReference type="STRING" id="5643.A0A060SDZ5"/>
<protein>
    <submittedName>
        <fullName evidence="2">Uncharacterized protein</fullName>
    </submittedName>
</protein>
<comment type="caution">
    <text evidence="2">The sequence shown here is derived from an EMBL/GenBank/DDBJ whole genome shotgun (WGS) entry which is preliminary data.</text>
</comment>
<reference evidence="2" key="1">
    <citation type="submission" date="2014-01" db="EMBL/GenBank/DDBJ databases">
        <title>The genome of the white-rot fungus Pycnoporus cinnabarinus: a basidiomycete model with a versatile arsenal for lignocellulosic biomass breakdown.</title>
        <authorList>
            <person name="Levasseur A."/>
            <person name="Lomascolo A."/>
            <person name="Ruiz-Duenas F.J."/>
            <person name="Uzan E."/>
            <person name="Piumi F."/>
            <person name="Kues U."/>
            <person name="Ram A.F.J."/>
            <person name="Murat C."/>
            <person name="Haon M."/>
            <person name="Benoit I."/>
            <person name="Arfi Y."/>
            <person name="Chevret D."/>
            <person name="Drula E."/>
            <person name="Kwon M.J."/>
            <person name="Gouret P."/>
            <person name="Lesage-Meessen L."/>
            <person name="Lombard V."/>
            <person name="Mariette J."/>
            <person name="Noirot C."/>
            <person name="Park J."/>
            <person name="Patyshakuliyeva A."/>
            <person name="Wieneger R.A.B."/>
            <person name="Wosten H.A.B."/>
            <person name="Martin F."/>
            <person name="Coutinho P.M."/>
            <person name="de Vries R."/>
            <person name="Martinez A.T."/>
            <person name="Klopp C."/>
            <person name="Pontarotti P."/>
            <person name="Henrissat B."/>
            <person name="Record E."/>
        </authorList>
    </citation>
    <scope>NUCLEOTIDE SEQUENCE [LARGE SCALE GENOMIC DNA]</scope>
    <source>
        <strain evidence="2">BRFM137</strain>
    </source>
</reference>
<gene>
    <name evidence="2" type="ORF">BN946_scf184985.g132</name>
</gene>
<name>A0A060SDZ5_PYCCI</name>
<organism evidence="2 3">
    <name type="scientific">Pycnoporus cinnabarinus</name>
    <name type="common">Cinnabar-red polypore</name>
    <name type="synonym">Trametes cinnabarina</name>
    <dbReference type="NCBI Taxonomy" id="5643"/>
    <lineage>
        <taxon>Eukaryota</taxon>
        <taxon>Fungi</taxon>
        <taxon>Dikarya</taxon>
        <taxon>Basidiomycota</taxon>
        <taxon>Agaricomycotina</taxon>
        <taxon>Agaricomycetes</taxon>
        <taxon>Polyporales</taxon>
        <taxon>Polyporaceae</taxon>
        <taxon>Trametes</taxon>
    </lineage>
</organism>
<evidence type="ECO:0000313" key="2">
    <source>
        <dbReference type="EMBL" id="CDO72712.1"/>
    </source>
</evidence>
<accession>A0A060SDZ5</accession>
<dbReference type="OrthoDB" id="3199698at2759"/>
<dbReference type="EMBL" id="CCBP010000115">
    <property type="protein sequence ID" value="CDO72712.1"/>
    <property type="molecule type" value="Genomic_DNA"/>
</dbReference>
<evidence type="ECO:0000256" key="1">
    <source>
        <dbReference type="SAM" id="MobiDB-lite"/>
    </source>
</evidence>
<evidence type="ECO:0000313" key="3">
    <source>
        <dbReference type="Proteomes" id="UP000029665"/>
    </source>
</evidence>
<sequence>MDSVPTSPIIPNKFSSPVSYRAGVQASDLDTGQAPRRSHEHTLALMDAFDPKVLWEEYSIISDTMVYIHELLSPDLLHQVIKGSLKDHLVTWVEEYLIKTYGKAGAAARMADIDRRIAAVPSFPGLRRFPEGRGFKQWTGDDSKALMKVYLPAIAGHVPAQMVHAFSVFLDFCYLARCDMIDEDTLDALEDSLERFHCERVIFETTGVRLGGISLPRQHALKHYRRLIRLFASPNGLCSSMMEAKHIVVVKRPYRRSSRNQPLGQIIQINQRLDKLAALEVDFTARGMLQGPCPRLPRLIAQAESSDEDADGGSYGYEREHHDDESNLSSPLQPARGRNHHHVLAIGADELEDVIDDSIEVSNADILDPSHGEAVDSFAVYDPSVLAECLLSKTPLRGYAKRPNALAQAIGFPALPDLIRWFLYDQLSSEASTRGCDVPLTSCPAFDGNISVYPSALATYFAPSDPSGPRGMHRL</sequence>
<feature type="region of interest" description="Disordered" evidence="1">
    <location>
        <begin position="304"/>
        <end position="336"/>
    </location>
</feature>
<dbReference type="AlphaFoldDB" id="A0A060SDZ5"/>